<dbReference type="EMBL" id="JACAGB010000008">
    <property type="protein sequence ID" value="KAF6346807.1"/>
    <property type="molecule type" value="Genomic_DNA"/>
</dbReference>
<keyword evidence="3" id="KW-1185">Reference proteome</keyword>
<dbReference type="Proteomes" id="UP000558488">
    <property type="component" value="Unassembled WGS sequence"/>
</dbReference>
<protein>
    <submittedName>
        <fullName evidence="2">Uncharacterized protein</fullName>
    </submittedName>
</protein>
<reference evidence="2 3" key="1">
    <citation type="journal article" date="2020" name="Nature">
        <title>Six reference-quality genomes reveal evolution of bat adaptations.</title>
        <authorList>
            <person name="Jebb D."/>
            <person name="Huang Z."/>
            <person name="Pippel M."/>
            <person name="Hughes G.M."/>
            <person name="Lavrichenko K."/>
            <person name="Devanna P."/>
            <person name="Winkler S."/>
            <person name="Jermiin L.S."/>
            <person name="Skirmuntt E.C."/>
            <person name="Katzourakis A."/>
            <person name="Burkitt-Gray L."/>
            <person name="Ray D.A."/>
            <person name="Sullivan K.A.M."/>
            <person name="Roscito J.G."/>
            <person name="Kirilenko B.M."/>
            <person name="Davalos L.M."/>
            <person name="Corthals A.P."/>
            <person name="Power M.L."/>
            <person name="Jones G."/>
            <person name="Ransome R.D."/>
            <person name="Dechmann D.K.N."/>
            <person name="Locatelli A.G."/>
            <person name="Puechmaille S.J."/>
            <person name="Fedrigo O."/>
            <person name="Jarvis E.D."/>
            <person name="Hiller M."/>
            <person name="Vernes S.C."/>
            <person name="Myers E.W."/>
            <person name="Teeling E.C."/>
        </authorList>
    </citation>
    <scope>NUCLEOTIDE SEQUENCE [LARGE SCALE GENOMIC DNA]</scope>
    <source>
        <strain evidence="2">MPipKuh1</strain>
        <tissue evidence="2">Flight muscle</tissue>
    </source>
</reference>
<gene>
    <name evidence="2" type="ORF">mPipKuh1_010591</name>
</gene>
<evidence type="ECO:0000313" key="3">
    <source>
        <dbReference type="Proteomes" id="UP000558488"/>
    </source>
</evidence>
<dbReference type="AlphaFoldDB" id="A0A7J7XAQ4"/>
<proteinExistence type="predicted"/>
<feature type="region of interest" description="Disordered" evidence="1">
    <location>
        <begin position="1"/>
        <end position="52"/>
    </location>
</feature>
<comment type="caution">
    <text evidence="2">The sequence shown here is derived from an EMBL/GenBank/DDBJ whole genome shotgun (WGS) entry which is preliminary data.</text>
</comment>
<feature type="region of interest" description="Disordered" evidence="1">
    <location>
        <begin position="91"/>
        <end position="134"/>
    </location>
</feature>
<name>A0A7J7XAQ4_PIPKU</name>
<sequence>MSLPTTGLALPHGGSLEAKQPSLSSPTSLSALRHKESPNALLSPPSGAELEADHWPLCRGSLDGGSRENWAKGKQFWAPTDQLTRFLTQHGRAGPVQGSRSPTEEAGQATHLLPDRPASQAQSTQHRLPRPGRTLSYCLRRGL</sequence>
<evidence type="ECO:0000313" key="2">
    <source>
        <dbReference type="EMBL" id="KAF6346807.1"/>
    </source>
</evidence>
<organism evidence="2 3">
    <name type="scientific">Pipistrellus kuhlii</name>
    <name type="common">Kuhl's pipistrelle</name>
    <dbReference type="NCBI Taxonomy" id="59472"/>
    <lineage>
        <taxon>Eukaryota</taxon>
        <taxon>Metazoa</taxon>
        <taxon>Chordata</taxon>
        <taxon>Craniata</taxon>
        <taxon>Vertebrata</taxon>
        <taxon>Euteleostomi</taxon>
        <taxon>Mammalia</taxon>
        <taxon>Eutheria</taxon>
        <taxon>Laurasiatheria</taxon>
        <taxon>Chiroptera</taxon>
        <taxon>Yangochiroptera</taxon>
        <taxon>Vespertilionidae</taxon>
        <taxon>Pipistrellus</taxon>
    </lineage>
</organism>
<evidence type="ECO:0000256" key="1">
    <source>
        <dbReference type="SAM" id="MobiDB-lite"/>
    </source>
</evidence>
<accession>A0A7J7XAQ4</accession>
<feature type="compositionally biased region" description="Low complexity" evidence="1">
    <location>
        <begin position="21"/>
        <end position="30"/>
    </location>
</feature>